<evidence type="ECO:0000313" key="4">
    <source>
        <dbReference type="EMBL" id="NKI18617.1"/>
    </source>
</evidence>
<dbReference type="RefSeq" id="WP_168451133.1">
    <property type="nucleotide sequence ID" value="NZ_JAAWWK010000005.1"/>
</dbReference>
<accession>A0ABX1GHB6</accession>
<reference evidence="4 5" key="1">
    <citation type="submission" date="2020-04" db="EMBL/GenBank/DDBJ databases">
        <authorList>
            <person name="Yoon J."/>
        </authorList>
    </citation>
    <scope>NUCLEOTIDE SEQUENCE [LARGE SCALE GENOMIC DNA]</scope>
    <source>
        <strain evidence="4 5">KMU-166</strain>
    </source>
</reference>
<evidence type="ECO:0000256" key="2">
    <source>
        <dbReference type="SAM" id="Phobius"/>
    </source>
</evidence>
<feature type="domain" description="Bacteriophage T5 Orf172 DNA-binding" evidence="3">
    <location>
        <begin position="398"/>
        <end position="481"/>
    </location>
</feature>
<evidence type="ECO:0000259" key="3">
    <source>
        <dbReference type="SMART" id="SM00974"/>
    </source>
</evidence>
<protein>
    <submittedName>
        <fullName evidence="4">DUF4041 domain-containing protein</fullName>
    </submittedName>
</protein>
<dbReference type="EMBL" id="JAAWWK010000005">
    <property type="protein sequence ID" value="NKI18617.1"/>
    <property type="molecule type" value="Genomic_DNA"/>
</dbReference>
<proteinExistence type="predicted"/>
<evidence type="ECO:0000313" key="5">
    <source>
        <dbReference type="Proteomes" id="UP000765845"/>
    </source>
</evidence>
<gene>
    <name evidence="4" type="ORF">HCU74_14465</name>
</gene>
<keyword evidence="2" id="KW-0472">Membrane</keyword>
<evidence type="ECO:0000256" key="1">
    <source>
        <dbReference type="SAM" id="Coils"/>
    </source>
</evidence>
<dbReference type="Proteomes" id="UP000765845">
    <property type="component" value="Unassembled WGS sequence"/>
</dbReference>
<dbReference type="InterPro" id="IPR018306">
    <property type="entry name" value="Phage_T5_Orf172_DNA-bd"/>
</dbReference>
<sequence length="513" mass="58709">MDTGTISPLLILLLVIAPIALAIVFYKKTKRLKSAIEDERRSVAELQLKYSALEQKYAPIISIDNYVAKVRTEAEEIEQTTLAIREKAEHAASTIATHASKEKRELLDAARKQASEIEQAAQIEHDSLLAYAREQAKKIAGDALDAKQNADKFSAVVTAMRNAIEGYRDDYIIPNHSVLDELAAEYSHKDAGQQLKTVRERIRKLVKDGRAADCDYKEANRRETAIHFVIDAFNGKADSVLAKVKYNNYGKLRQEIIDAFAQVNFHGQPFRSARIEQAYLDTRLEELKWAVTVRELQLKEKEEQREIREQMREEERVRKEIEKAMKEAQKEERSLQDAMQKARVELAQAGEDQRAQFEAQIIDLEGKLKAAEEKEQRAMSMAQQTRRGHVYVISNIGSFGEHTYKVGMTRRLEPLDRVKELGDASVPFSFDVHAIISAEDAPALEAELHRQFDHARVNRVNYRKEFFKTTLAEIRQIVEREVGSDVHWTMRAEAEEYRETLSIQNAQEAKKTA</sequence>
<keyword evidence="5" id="KW-1185">Reference proteome</keyword>
<dbReference type="Pfam" id="PF13455">
    <property type="entry name" value="MUG113"/>
    <property type="match status" value="1"/>
</dbReference>
<keyword evidence="1" id="KW-0175">Coiled coil</keyword>
<feature type="coiled-coil region" evidence="1">
    <location>
        <begin position="29"/>
        <end position="56"/>
    </location>
</feature>
<dbReference type="Pfam" id="PF13250">
    <property type="entry name" value="SNIPE"/>
    <property type="match status" value="1"/>
</dbReference>
<dbReference type="SMART" id="SM00974">
    <property type="entry name" value="T5orf172"/>
    <property type="match status" value="1"/>
</dbReference>
<keyword evidence="2" id="KW-1133">Transmembrane helix</keyword>
<keyword evidence="2" id="KW-0812">Transmembrane</keyword>
<feature type="transmembrane region" description="Helical" evidence="2">
    <location>
        <begin position="6"/>
        <end position="26"/>
    </location>
</feature>
<name>A0ABX1GHB6_9GAMM</name>
<comment type="caution">
    <text evidence="4">The sequence shown here is derived from an EMBL/GenBank/DDBJ whole genome shotgun (WGS) entry which is preliminary data.</text>
</comment>
<organism evidence="4 5">
    <name type="scientific">Spongiibacter thalassae</name>
    <dbReference type="NCBI Taxonomy" id="2721624"/>
    <lineage>
        <taxon>Bacteria</taxon>
        <taxon>Pseudomonadati</taxon>
        <taxon>Pseudomonadota</taxon>
        <taxon>Gammaproteobacteria</taxon>
        <taxon>Cellvibrionales</taxon>
        <taxon>Spongiibacteraceae</taxon>
        <taxon>Spongiibacter</taxon>
    </lineage>
</organism>
<dbReference type="InterPro" id="IPR025280">
    <property type="entry name" value="SNIPE"/>
</dbReference>
<feature type="coiled-coil region" evidence="1">
    <location>
        <begin position="293"/>
        <end position="381"/>
    </location>
</feature>